<dbReference type="Gene3D" id="1.10.20.40">
    <property type="entry name" value="Formin, diaphanous GTPase-binding domain"/>
    <property type="match status" value="1"/>
</dbReference>
<evidence type="ECO:0000313" key="2">
    <source>
        <dbReference type="Proteomes" id="UP000192223"/>
    </source>
</evidence>
<evidence type="ECO:0000313" key="3">
    <source>
        <dbReference type="RefSeq" id="XP_018334949.1"/>
    </source>
</evidence>
<dbReference type="GO" id="GO:0030036">
    <property type="term" value="P:actin cytoskeleton organization"/>
    <property type="evidence" value="ECO:0007669"/>
    <property type="project" value="InterPro"/>
</dbReference>
<dbReference type="KEGG" id="apln:108743851"/>
<gene>
    <name evidence="3" type="primary">LOC108743851</name>
</gene>
<reference evidence="3" key="1">
    <citation type="submission" date="2025-08" db="UniProtKB">
        <authorList>
            <consortium name="RefSeq"/>
        </authorList>
    </citation>
    <scope>IDENTIFICATION</scope>
    <source>
        <tissue evidence="3">Entire body</tissue>
    </source>
</reference>
<dbReference type="InterPro" id="IPR016024">
    <property type="entry name" value="ARM-type_fold"/>
</dbReference>
<dbReference type="AlphaFoldDB" id="A0A1W4XG19"/>
<dbReference type="OrthoDB" id="1104827at2759"/>
<dbReference type="GO" id="GO:0003779">
    <property type="term" value="F:actin binding"/>
    <property type="evidence" value="ECO:0007669"/>
    <property type="project" value="InterPro"/>
</dbReference>
<dbReference type="RefSeq" id="XP_018334949.1">
    <property type="nucleotide sequence ID" value="XM_018479447.1"/>
</dbReference>
<sequence>MDEEEINSKFEELLCDMNLDKNKKNLLINSSIDYKDRMLQLRNKVFDKIKENHEFKGPNDYIYYLEQCFQVDSQNPDIILGCLASLKIALTNYPLQWSREFGHKGVATLLDVLKRAKAL</sequence>
<dbReference type="InterPro" id="IPR011989">
    <property type="entry name" value="ARM-like"/>
</dbReference>
<dbReference type="SUPFAM" id="SSF48371">
    <property type="entry name" value="ARM repeat"/>
    <property type="match status" value="1"/>
</dbReference>
<dbReference type="GO" id="GO:0031267">
    <property type="term" value="F:small GTPase binding"/>
    <property type="evidence" value="ECO:0007669"/>
    <property type="project" value="InterPro"/>
</dbReference>
<dbReference type="InterPro" id="IPR044933">
    <property type="entry name" value="DIA_GBD_sf"/>
</dbReference>
<dbReference type="Gene3D" id="1.25.10.10">
    <property type="entry name" value="Leucine-rich Repeat Variant"/>
    <property type="match status" value="1"/>
</dbReference>
<dbReference type="STRING" id="224129.A0A1W4XG19"/>
<organism evidence="2 3">
    <name type="scientific">Agrilus planipennis</name>
    <name type="common">Emerald ash borer</name>
    <name type="synonym">Agrilus marcopoli</name>
    <dbReference type="NCBI Taxonomy" id="224129"/>
    <lineage>
        <taxon>Eukaryota</taxon>
        <taxon>Metazoa</taxon>
        <taxon>Ecdysozoa</taxon>
        <taxon>Arthropoda</taxon>
        <taxon>Hexapoda</taxon>
        <taxon>Insecta</taxon>
        <taxon>Pterygota</taxon>
        <taxon>Neoptera</taxon>
        <taxon>Endopterygota</taxon>
        <taxon>Coleoptera</taxon>
        <taxon>Polyphaga</taxon>
        <taxon>Elateriformia</taxon>
        <taxon>Buprestoidea</taxon>
        <taxon>Buprestidae</taxon>
        <taxon>Agrilinae</taxon>
        <taxon>Agrilus</taxon>
    </lineage>
</organism>
<dbReference type="GeneID" id="108743851"/>
<dbReference type="Pfam" id="PF06371">
    <property type="entry name" value="Drf_GBD"/>
    <property type="match status" value="1"/>
</dbReference>
<dbReference type="InParanoid" id="A0A1W4XG19"/>
<keyword evidence="2" id="KW-1185">Reference proteome</keyword>
<name>A0A1W4XG19_AGRPL</name>
<protein>
    <submittedName>
        <fullName evidence="3">Protein diaphanous-like</fullName>
    </submittedName>
</protein>
<feature type="domain" description="Formin GTPase-binding" evidence="1">
    <location>
        <begin position="2"/>
        <end position="116"/>
    </location>
</feature>
<proteinExistence type="predicted"/>
<evidence type="ECO:0000259" key="1">
    <source>
        <dbReference type="Pfam" id="PF06371"/>
    </source>
</evidence>
<dbReference type="Proteomes" id="UP000192223">
    <property type="component" value="Unplaced"/>
</dbReference>
<dbReference type="InterPro" id="IPR010473">
    <property type="entry name" value="GTPase-bd"/>
</dbReference>
<accession>A0A1W4XG19</accession>